<reference evidence="1 2" key="2">
    <citation type="submission" date="2016-08" db="EMBL/GenBank/DDBJ databases">
        <title>Pervasive Adenine N6-methylation of Active Genes in Fungi.</title>
        <authorList>
            <consortium name="DOE Joint Genome Institute"/>
            <person name="Mondo S.J."/>
            <person name="Dannebaum R.O."/>
            <person name="Kuo R.C."/>
            <person name="Labutti K."/>
            <person name="Haridas S."/>
            <person name="Kuo A."/>
            <person name="Salamov A."/>
            <person name="Ahrendt S.R."/>
            <person name="Lipzen A."/>
            <person name="Sullivan W."/>
            <person name="Andreopoulos W.B."/>
            <person name="Clum A."/>
            <person name="Lindquist E."/>
            <person name="Daum C."/>
            <person name="Ramamoorthy G.K."/>
            <person name="Gryganskyi A."/>
            <person name="Culley D."/>
            <person name="Magnuson J.K."/>
            <person name="James T.Y."/>
            <person name="O'Malley M.A."/>
            <person name="Stajich J.E."/>
            <person name="Spatafora J.W."/>
            <person name="Visel A."/>
            <person name="Grigoriev I.V."/>
        </authorList>
    </citation>
    <scope>NUCLEOTIDE SEQUENCE [LARGE SCALE GENOMIC DNA]</scope>
    <source>
        <strain evidence="2">finn</strain>
    </source>
</reference>
<evidence type="ECO:0000313" key="2">
    <source>
        <dbReference type="Proteomes" id="UP000193719"/>
    </source>
</evidence>
<evidence type="ECO:0000313" key="1">
    <source>
        <dbReference type="EMBL" id="ORX57096.1"/>
    </source>
</evidence>
<dbReference type="EMBL" id="MCFH01000006">
    <property type="protein sequence ID" value="ORX57096.1"/>
    <property type="molecule type" value="Genomic_DNA"/>
</dbReference>
<name>A0A1Y1VI60_9FUNG</name>
<gene>
    <name evidence="1" type="ORF">BCR36DRAFT_580515</name>
</gene>
<accession>A0A1Y1VI60</accession>
<comment type="caution">
    <text evidence="1">The sequence shown here is derived from an EMBL/GenBank/DDBJ whole genome shotgun (WGS) entry which is preliminary data.</text>
</comment>
<dbReference type="AlphaFoldDB" id="A0A1Y1VI60"/>
<protein>
    <submittedName>
        <fullName evidence="1">Uncharacterized protein</fullName>
    </submittedName>
</protein>
<dbReference type="OrthoDB" id="10544653at2759"/>
<dbReference type="Proteomes" id="UP000193719">
    <property type="component" value="Unassembled WGS sequence"/>
</dbReference>
<proteinExistence type="predicted"/>
<organism evidence="1 2">
    <name type="scientific">Piromyces finnis</name>
    <dbReference type="NCBI Taxonomy" id="1754191"/>
    <lineage>
        <taxon>Eukaryota</taxon>
        <taxon>Fungi</taxon>
        <taxon>Fungi incertae sedis</taxon>
        <taxon>Chytridiomycota</taxon>
        <taxon>Chytridiomycota incertae sedis</taxon>
        <taxon>Neocallimastigomycetes</taxon>
        <taxon>Neocallimastigales</taxon>
        <taxon>Neocallimastigaceae</taxon>
        <taxon>Piromyces</taxon>
    </lineage>
</organism>
<sequence>MKNLSISMLKWGKSALRGPSWKHKHSFSASELEYKFDRNAYKKMDNNLDIESSYIENSKDNFIPKPKNINNIKEKEKWLVTSLSNNDSFSSSFSNSNISVQSEQIKEKDAAVWKRYVQYEIKDMDYLNLNITNLLKEYINKNKNVNKMSDILPNDIYKNKTIIQKIDNNSSYDKVIDLNKKINLSSSNNNYYKAVDSPQNDFNNNTNNGMYYNNSILNHPINQNKKSLSITDYNIQTIEYNLKYNSNYDVENIPEEIIIELLNNQLQYKENNDSIIPNLNKSPRSTPISTISSPLEKAASLKNFKTNYSDSDIILKEDNSSFLSELTANVSQTISTEKSENNWNSLYVINEIPDLSAYSNSPEYYSNNNTSNNLFDDSNCTSSEEYYQFYLDNRPQSIHKKQKKKFKNVIKVSYKHLCNTVRVKQRRASTSTIETGNTTFYSMDENENNTGYTDIISFNDALNLPIEKNSK</sequence>
<reference evidence="1 2" key="1">
    <citation type="submission" date="2016-08" db="EMBL/GenBank/DDBJ databases">
        <title>Genomes of anaerobic fungi encode conserved fungal cellulosomes for biomass hydrolysis.</title>
        <authorList>
            <consortium name="DOE Joint Genome Institute"/>
            <person name="Haitjema C.H."/>
            <person name="Gilmore S.P."/>
            <person name="Henske J.K."/>
            <person name="Solomon K.V."/>
            <person name="De Groot R."/>
            <person name="Kuo A."/>
            <person name="Mondo S.J."/>
            <person name="Salamov A.A."/>
            <person name="Labutti K."/>
            <person name="Zhao Z."/>
            <person name="Chiniquy J."/>
            <person name="Barry K."/>
            <person name="Brewer H.M."/>
            <person name="Purvine S.O."/>
            <person name="Wright A.T."/>
            <person name="Boxma B."/>
            <person name="Van Alen T."/>
            <person name="Hackstein J.H."/>
            <person name="Baker S.E."/>
            <person name="Grigoriev I.V."/>
            <person name="O'Malley M.A."/>
        </authorList>
    </citation>
    <scope>NUCLEOTIDE SEQUENCE [LARGE SCALE GENOMIC DNA]</scope>
    <source>
        <strain evidence="2">finn</strain>
    </source>
</reference>
<keyword evidence="2" id="KW-1185">Reference proteome</keyword>